<keyword evidence="6" id="KW-0067">ATP-binding</keyword>
<dbReference type="CDD" id="cd03215">
    <property type="entry name" value="ABC_Carb_Monos_II"/>
    <property type="match status" value="1"/>
</dbReference>
<dbReference type="InterPro" id="IPR003593">
    <property type="entry name" value="AAA+_ATPase"/>
</dbReference>
<dbReference type="Pfam" id="PF00005">
    <property type="entry name" value="ABC_tran"/>
    <property type="match status" value="1"/>
</dbReference>
<evidence type="ECO:0000256" key="7">
    <source>
        <dbReference type="ARBA" id="ARBA00022967"/>
    </source>
</evidence>
<keyword evidence="2" id="KW-1003">Cell membrane</keyword>
<feature type="domain" description="ABC transporter" evidence="9">
    <location>
        <begin position="122"/>
        <end position="366"/>
    </location>
</feature>
<dbReference type="PANTHER" id="PTHR43790">
    <property type="entry name" value="CARBOHYDRATE TRANSPORT ATP-BINDING PROTEIN MG119-RELATED"/>
    <property type="match status" value="1"/>
</dbReference>
<evidence type="ECO:0000259" key="9">
    <source>
        <dbReference type="PROSITE" id="PS50893"/>
    </source>
</evidence>
<evidence type="ECO:0000256" key="8">
    <source>
        <dbReference type="ARBA" id="ARBA00023136"/>
    </source>
</evidence>
<evidence type="ECO:0000256" key="4">
    <source>
        <dbReference type="ARBA" id="ARBA00022737"/>
    </source>
</evidence>
<keyword evidence="3" id="KW-0762">Sugar transport</keyword>
<dbReference type="AlphaFoldDB" id="A0A4P0Y0A8"/>
<proteinExistence type="predicted"/>
<dbReference type="Gene3D" id="3.40.50.300">
    <property type="entry name" value="P-loop containing nucleotide triphosphate hydrolases"/>
    <property type="match status" value="2"/>
</dbReference>
<evidence type="ECO:0000256" key="1">
    <source>
        <dbReference type="ARBA" id="ARBA00022448"/>
    </source>
</evidence>
<dbReference type="SUPFAM" id="SSF52540">
    <property type="entry name" value="P-loop containing nucleoside triphosphate hydrolases"/>
    <property type="match status" value="2"/>
</dbReference>
<dbReference type="InterPro" id="IPR050107">
    <property type="entry name" value="ABC_carbohydrate_import_ATPase"/>
</dbReference>
<evidence type="ECO:0000256" key="5">
    <source>
        <dbReference type="ARBA" id="ARBA00022741"/>
    </source>
</evidence>
<accession>A0A4P0Y0A8</accession>
<dbReference type="PANTHER" id="PTHR43790:SF3">
    <property type="entry name" value="D-ALLOSE IMPORT ATP-BINDING PROTEIN ALSA-RELATED"/>
    <property type="match status" value="1"/>
</dbReference>
<keyword evidence="10" id="KW-0378">Hydrolase</keyword>
<sequence>MALDVRRSIDSCTLAEKQQILLARALSHHCRFLILDEPTAPLDQHESERLFAVVRRLQHQGIGVVFISHRIHELKAICDTLTVLRDGRLIESGPMGPLSGEQIVEKMLGHELSDIFPPPRPPHGEEVLLQVDGLHDEALLQDISLRLRKGEILGIAGLAGAGKTELCKALFGASKSRVQRGELNGQPWRPRDPADSVGRGLALVPEERRKEGIFIEEPIAMNLAVSADNSFSRWSLFGHRQAWRWAEEVIARLGVRATGPGQTLRRLSGGNQQKVAIGKWLRGDANVLIFDEPTKGVDVKAKTDLFMLIDGLAREGKGVIYASGEFAELVGLCDRICVLWDGRIVAEIPGAEAREETLLYYSTGGAAA</sequence>
<evidence type="ECO:0000256" key="2">
    <source>
        <dbReference type="ARBA" id="ARBA00022475"/>
    </source>
</evidence>
<dbReference type="GO" id="GO:0016887">
    <property type="term" value="F:ATP hydrolysis activity"/>
    <property type="evidence" value="ECO:0007669"/>
    <property type="project" value="InterPro"/>
</dbReference>
<reference evidence="10" key="1">
    <citation type="submission" date="2019-04" db="EMBL/GenBank/DDBJ databases">
        <authorList>
            <consortium name="Pathogen Informatics"/>
        </authorList>
    </citation>
    <scope>NUCLEOTIDE SEQUENCE</scope>
    <source>
        <strain evidence="10">NCTC9183</strain>
    </source>
</reference>
<dbReference type="InterPro" id="IPR017871">
    <property type="entry name" value="ABC_transporter-like_CS"/>
</dbReference>
<evidence type="ECO:0000256" key="6">
    <source>
        <dbReference type="ARBA" id="ARBA00022840"/>
    </source>
</evidence>
<gene>
    <name evidence="10" type="primary">mglA_6</name>
    <name evidence="10" type="ORF">NCTC9183_02333</name>
</gene>
<keyword evidence="1" id="KW-0813">Transport</keyword>
<keyword evidence="4" id="KW-0677">Repeat</keyword>
<dbReference type="PROSITE" id="PS00211">
    <property type="entry name" value="ABC_TRANSPORTER_1"/>
    <property type="match status" value="1"/>
</dbReference>
<evidence type="ECO:0000256" key="3">
    <source>
        <dbReference type="ARBA" id="ARBA00022597"/>
    </source>
</evidence>
<dbReference type="InterPro" id="IPR027417">
    <property type="entry name" value="P-loop_NTPase"/>
</dbReference>
<dbReference type="SMART" id="SM00382">
    <property type="entry name" value="AAA"/>
    <property type="match status" value="1"/>
</dbReference>
<evidence type="ECO:0000313" key="10">
    <source>
        <dbReference type="EMBL" id="VTM53115.1"/>
    </source>
</evidence>
<dbReference type="EMBL" id="CABDVL010000003">
    <property type="protein sequence ID" value="VTM53115.1"/>
    <property type="molecule type" value="Genomic_DNA"/>
</dbReference>
<name>A0A4P0Y0A8_KLEPN</name>
<dbReference type="InterPro" id="IPR003439">
    <property type="entry name" value="ABC_transporter-like_ATP-bd"/>
</dbReference>
<dbReference type="EC" id="3.6.3.17" evidence="10"/>
<dbReference type="GO" id="GO:0005524">
    <property type="term" value="F:ATP binding"/>
    <property type="evidence" value="ECO:0007669"/>
    <property type="project" value="UniProtKB-KW"/>
</dbReference>
<keyword evidence="5" id="KW-0547">Nucleotide-binding</keyword>
<protein>
    <submittedName>
        <fullName evidence="10">Putative ABC transport system ATPase component</fullName>
        <ecNumber evidence="10">3.6.3.17</ecNumber>
    </submittedName>
</protein>
<dbReference type="Proteomes" id="UP000507695">
    <property type="component" value="Unassembled WGS sequence"/>
</dbReference>
<organism evidence="10">
    <name type="scientific">Klebsiella pneumoniae</name>
    <dbReference type="NCBI Taxonomy" id="573"/>
    <lineage>
        <taxon>Bacteria</taxon>
        <taxon>Pseudomonadati</taxon>
        <taxon>Pseudomonadota</taxon>
        <taxon>Gammaproteobacteria</taxon>
        <taxon>Enterobacterales</taxon>
        <taxon>Enterobacteriaceae</taxon>
        <taxon>Klebsiella/Raoultella group</taxon>
        <taxon>Klebsiella</taxon>
        <taxon>Klebsiella pneumoniae complex</taxon>
    </lineage>
</organism>
<dbReference type="PROSITE" id="PS50893">
    <property type="entry name" value="ABC_TRANSPORTER_2"/>
    <property type="match status" value="1"/>
</dbReference>
<keyword evidence="7" id="KW-1278">Translocase</keyword>
<keyword evidence="8" id="KW-0472">Membrane</keyword>